<feature type="domain" description="Zinc finger Ogr/Delta-type" evidence="1">
    <location>
        <begin position="9"/>
        <end position="52"/>
    </location>
</feature>
<name>A0A833PDD1_ACIBZ</name>
<evidence type="ECO:0000259" key="1">
    <source>
        <dbReference type="Pfam" id="PF04606"/>
    </source>
</evidence>
<organism evidence="2 3">
    <name type="scientific">Acinetobacter bereziniae</name>
    <name type="common">Acinetobacter genomosp. 10</name>
    <dbReference type="NCBI Taxonomy" id="106648"/>
    <lineage>
        <taxon>Bacteria</taxon>
        <taxon>Pseudomonadati</taxon>
        <taxon>Pseudomonadota</taxon>
        <taxon>Gammaproteobacteria</taxon>
        <taxon>Moraxellales</taxon>
        <taxon>Moraxellaceae</taxon>
        <taxon>Acinetobacter</taxon>
    </lineage>
</organism>
<dbReference type="AlphaFoldDB" id="A0A833PDD1"/>
<protein>
    <recommendedName>
        <fullName evidence="1">Zinc finger Ogr/Delta-type domain-containing protein</fullName>
    </recommendedName>
</protein>
<reference evidence="3" key="1">
    <citation type="journal article" date="2020" name="MBio">
        <title>Horizontal gene transfer to a defensive symbiont with a reduced genome amongst a multipartite beetle microbiome.</title>
        <authorList>
            <person name="Waterworth S.C."/>
            <person name="Florez L.V."/>
            <person name="Rees E.R."/>
            <person name="Hertweck C."/>
            <person name="Kaltenpoth M."/>
            <person name="Kwan J.C."/>
        </authorList>
    </citation>
    <scope>NUCLEOTIDE SEQUENCE [LARGE SCALE GENOMIC DNA]</scope>
</reference>
<evidence type="ECO:0000313" key="3">
    <source>
        <dbReference type="Proteomes" id="UP000490535"/>
    </source>
</evidence>
<comment type="caution">
    <text evidence="2">The sequence shown here is derived from an EMBL/GenBank/DDBJ whole genome shotgun (WGS) entry which is preliminary data.</text>
</comment>
<gene>
    <name evidence="2" type="ORF">GAK29_02592</name>
</gene>
<evidence type="ECO:0000313" key="2">
    <source>
        <dbReference type="EMBL" id="KAF1024432.1"/>
    </source>
</evidence>
<dbReference type="Pfam" id="PF04606">
    <property type="entry name" value="Ogr_Delta"/>
    <property type="match status" value="1"/>
</dbReference>
<proteinExistence type="predicted"/>
<accession>A0A833PDD1</accession>
<dbReference type="Proteomes" id="UP000490535">
    <property type="component" value="Unassembled WGS sequence"/>
</dbReference>
<dbReference type="EMBL" id="WNDP01000062">
    <property type="protein sequence ID" value="KAF1024432.1"/>
    <property type="molecule type" value="Genomic_DNA"/>
</dbReference>
<dbReference type="InterPro" id="IPR007684">
    <property type="entry name" value="Znf_Ogr/Delta"/>
</dbReference>
<sequence>MASKNSFLCPHCADKFIMRTSKLESPLFRVVYFQCRNIRCGFSARAEFIITHQVAPSAKPNPLVNLKTYGEEKAIV</sequence>